<evidence type="ECO:0000256" key="1">
    <source>
        <dbReference type="SAM" id="Phobius"/>
    </source>
</evidence>
<sequence length="112" mass="12231">MATAFCLSTGTMQIILAILILAFAFLVAYILILDTSDPRTSRSLRRDKGIKWHTRGVSIMSTISERSEGRSRRASRRGSFVSEILSSAAVPERGGGNVLGYEIEGGRVELVK</sequence>
<accession>A0A6A6RNA4</accession>
<dbReference type="OrthoDB" id="10620634at2759"/>
<name>A0A6A6RNA4_9PLEO</name>
<dbReference type="EMBL" id="MU006796">
    <property type="protein sequence ID" value="KAF2636850.1"/>
    <property type="molecule type" value="Genomic_DNA"/>
</dbReference>
<keyword evidence="1" id="KW-1133">Transmembrane helix</keyword>
<gene>
    <name evidence="2" type="ORF">P280DRAFT_142423</name>
</gene>
<protein>
    <submittedName>
        <fullName evidence="2">Uncharacterized protein</fullName>
    </submittedName>
</protein>
<feature type="transmembrane region" description="Helical" evidence="1">
    <location>
        <begin position="12"/>
        <end position="33"/>
    </location>
</feature>
<keyword evidence="3" id="KW-1185">Reference proteome</keyword>
<evidence type="ECO:0000313" key="3">
    <source>
        <dbReference type="Proteomes" id="UP000799753"/>
    </source>
</evidence>
<keyword evidence="1" id="KW-0812">Transmembrane</keyword>
<organism evidence="2 3">
    <name type="scientific">Massarina eburnea CBS 473.64</name>
    <dbReference type="NCBI Taxonomy" id="1395130"/>
    <lineage>
        <taxon>Eukaryota</taxon>
        <taxon>Fungi</taxon>
        <taxon>Dikarya</taxon>
        <taxon>Ascomycota</taxon>
        <taxon>Pezizomycotina</taxon>
        <taxon>Dothideomycetes</taxon>
        <taxon>Pleosporomycetidae</taxon>
        <taxon>Pleosporales</taxon>
        <taxon>Massarineae</taxon>
        <taxon>Massarinaceae</taxon>
        <taxon>Massarina</taxon>
    </lineage>
</organism>
<proteinExistence type="predicted"/>
<reference evidence="2" key="1">
    <citation type="journal article" date="2020" name="Stud. Mycol.">
        <title>101 Dothideomycetes genomes: a test case for predicting lifestyles and emergence of pathogens.</title>
        <authorList>
            <person name="Haridas S."/>
            <person name="Albert R."/>
            <person name="Binder M."/>
            <person name="Bloem J."/>
            <person name="Labutti K."/>
            <person name="Salamov A."/>
            <person name="Andreopoulos B."/>
            <person name="Baker S."/>
            <person name="Barry K."/>
            <person name="Bills G."/>
            <person name="Bluhm B."/>
            <person name="Cannon C."/>
            <person name="Castanera R."/>
            <person name="Culley D."/>
            <person name="Daum C."/>
            <person name="Ezra D."/>
            <person name="Gonzalez J."/>
            <person name="Henrissat B."/>
            <person name="Kuo A."/>
            <person name="Liang C."/>
            <person name="Lipzen A."/>
            <person name="Lutzoni F."/>
            <person name="Magnuson J."/>
            <person name="Mondo S."/>
            <person name="Nolan M."/>
            <person name="Ohm R."/>
            <person name="Pangilinan J."/>
            <person name="Park H.-J."/>
            <person name="Ramirez L."/>
            <person name="Alfaro M."/>
            <person name="Sun H."/>
            <person name="Tritt A."/>
            <person name="Yoshinaga Y."/>
            <person name="Zwiers L.-H."/>
            <person name="Turgeon B."/>
            <person name="Goodwin S."/>
            <person name="Spatafora J."/>
            <person name="Crous P."/>
            <person name="Grigoriev I."/>
        </authorList>
    </citation>
    <scope>NUCLEOTIDE SEQUENCE</scope>
    <source>
        <strain evidence="2">CBS 473.64</strain>
    </source>
</reference>
<keyword evidence="1" id="KW-0472">Membrane</keyword>
<dbReference type="Proteomes" id="UP000799753">
    <property type="component" value="Unassembled WGS sequence"/>
</dbReference>
<dbReference type="AlphaFoldDB" id="A0A6A6RNA4"/>
<evidence type="ECO:0000313" key="2">
    <source>
        <dbReference type="EMBL" id="KAF2636850.1"/>
    </source>
</evidence>